<evidence type="ECO:0000259" key="2">
    <source>
        <dbReference type="PROSITE" id="PS51360"/>
    </source>
</evidence>
<evidence type="ECO:0000313" key="4">
    <source>
        <dbReference type="Proteomes" id="UP000823749"/>
    </source>
</evidence>
<dbReference type="Proteomes" id="UP000823749">
    <property type="component" value="Chromosome 2"/>
</dbReference>
<accession>A0AAV6L981</accession>
<proteinExistence type="predicted"/>
<gene>
    <name evidence="3" type="ORF">RHGRI_004594</name>
</gene>
<dbReference type="PROSITE" id="PS51360">
    <property type="entry name" value="PLUS3"/>
    <property type="match status" value="1"/>
</dbReference>
<name>A0AAV6L981_9ERIC</name>
<dbReference type="SUPFAM" id="SSF159042">
    <property type="entry name" value="Plus3-like"/>
    <property type="match status" value="1"/>
</dbReference>
<protein>
    <recommendedName>
        <fullName evidence="2">Plus3 domain-containing protein</fullName>
    </recommendedName>
</protein>
<keyword evidence="4" id="KW-1185">Reference proteome</keyword>
<evidence type="ECO:0000256" key="1">
    <source>
        <dbReference type="SAM" id="MobiDB-lite"/>
    </source>
</evidence>
<sequence length="293" mass="32787">MLVEHYIISPPPPLRSLPTIPFYISSPLRNSIFSPHPSTICPSSSPLAPLDIPLSFTPEVGNHGGLRKVTSEHSRKNQYCLGGTDILLHNLEGNITDHILIMEVTQGMTQMIVAPKCKMVSGSQVPLKKRLELLDPTERDDSSQEEKLMMIKKVAVAMIDSGAIFTRMMPIGKSSRRSAAKDDALNGLRAKRLKHQDPGKGDSGSKGFSPIKRRAFRADIKETSIWRSKLGEWFMESFFDELIVGCFLRVGIRNSRSTPMYRLCMVQNIDGHWLTVHTGEQNYKNVFEGHTGQ</sequence>
<dbReference type="InterPro" id="IPR036128">
    <property type="entry name" value="Plus3-like_sf"/>
</dbReference>
<dbReference type="EMBL" id="JACTNZ010000002">
    <property type="protein sequence ID" value="KAG5561595.1"/>
    <property type="molecule type" value="Genomic_DNA"/>
</dbReference>
<comment type="caution">
    <text evidence="3">The sequence shown here is derived from an EMBL/GenBank/DDBJ whole genome shotgun (WGS) entry which is preliminary data.</text>
</comment>
<dbReference type="Gene3D" id="3.90.70.200">
    <property type="entry name" value="Plus-3 domain"/>
    <property type="match status" value="1"/>
</dbReference>
<evidence type="ECO:0000313" key="3">
    <source>
        <dbReference type="EMBL" id="KAG5561595.1"/>
    </source>
</evidence>
<dbReference type="GO" id="GO:0003677">
    <property type="term" value="F:DNA binding"/>
    <property type="evidence" value="ECO:0007669"/>
    <property type="project" value="InterPro"/>
</dbReference>
<organism evidence="3 4">
    <name type="scientific">Rhododendron griersonianum</name>
    <dbReference type="NCBI Taxonomy" id="479676"/>
    <lineage>
        <taxon>Eukaryota</taxon>
        <taxon>Viridiplantae</taxon>
        <taxon>Streptophyta</taxon>
        <taxon>Embryophyta</taxon>
        <taxon>Tracheophyta</taxon>
        <taxon>Spermatophyta</taxon>
        <taxon>Magnoliopsida</taxon>
        <taxon>eudicotyledons</taxon>
        <taxon>Gunneridae</taxon>
        <taxon>Pentapetalae</taxon>
        <taxon>asterids</taxon>
        <taxon>Ericales</taxon>
        <taxon>Ericaceae</taxon>
        <taxon>Ericoideae</taxon>
        <taxon>Rhodoreae</taxon>
        <taxon>Rhododendron</taxon>
    </lineage>
</organism>
<feature type="region of interest" description="Disordered" evidence="1">
    <location>
        <begin position="190"/>
        <end position="209"/>
    </location>
</feature>
<dbReference type="InterPro" id="IPR004343">
    <property type="entry name" value="Plus-3_dom"/>
</dbReference>
<dbReference type="AlphaFoldDB" id="A0AAV6L981"/>
<reference evidence="3" key="1">
    <citation type="submission" date="2020-08" db="EMBL/GenBank/DDBJ databases">
        <title>Plant Genome Project.</title>
        <authorList>
            <person name="Zhang R.-G."/>
        </authorList>
    </citation>
    <scope>NUCLEOTIDE SEQUENCE</scope>
    <source>
        <strain evidence="3">WSP0</strain>
        <tissue evidence="3">Leaf</tissue>
    </source>
</reference>
<feature type="domain" description="Plus3" evidence="2">
    <location>
        <begin position="214"/>
        <end position="293"/>
    </location>
</feature>
<dbReference type="Pfam" id="PF03126">
    <property type="entry name" value="Plus-3"/>
    <property type="match status" value="1"/>
</dbReference>